<dbReference type="NCBIfam" id="TIGR03816">
    <property type="entry name" value="tadE_like_DECH"/>
    <property type="match status" value="1"/>
</dbReference>
<name>A0A7I7XN59_9MYCO</name>
<reference evidence="2 3" key="1">
    <citation type="journal article" date="2019" name="Emerg. Microbes Infect.">
        <title>Comprehensive subspecies identification of 175 nontuberculous mycobacteria species based on 7547 genomic profiles.</title>
        <authorList>
            <person name="Matsumoto Y."/>
            <person name="Kinjo T."/>
            <person name="Motooka D."/>
            <person name="Nabeya D."/>
            <person name="Jung N."/>
            <person name="Uechi K."/>
            <person name="Horii T."/>
            <person name="Iida T."/>
            <person name="Fujita J."/>
            <person name="Nakamura S."/>
        </authorList>
    </citation>
    <scope>NUCLEOTIDE SEQUENCE [LARGE SCALE GENOMIC DNA]</scope>
    <source>
        <strain evidence="2 3">JCM 13574</strain>
    </source>
</reference>
<evidence type="ECO:0000313" key="3">
    <source>
        <dbReference type="Proteomes" id="UP000466517"/>
    </source>
</evidence>
<dbReference type="InterPro" id="IPR028087">
    <property type="entry name" value="Tad_N"/>
</dbReference>
<accession>A0A7I7XN59</accession>
<feature type="domain" description="Putative Flp pilus-assembly TadG-like N-terminal" evidence="1">
    <location>
        <begin position="1"/>
        <end position="43"/>
    </location>
</feature>
<evidence type="ECO:0000259" key="1">
    <source>
        <dbReference type="Pfam" id="PF13400"/>
    </source>
</evidence>
<dbReference type="Pfam" id="PF13400">
    <property type="entry name" value="Tad"/>
    <property type="match status" value="1"/>
</dbReference>
<dbReference type="InterPro" id="IPR021202">
    <property type="entry name" value="Rv3654c-like"/>
</dbReference>
<keyword evidence="3" id="KW-1185">Reference proteome</keyword>
<proteinExistence type="predicted"/>
<evidence type="ECO:0000313" key="2">
    <source>
        <dbReference type="EMBL" id="BBZ30649.1"/>
    </source>
</evidence>
<gene>
    <name evidence="2" type="ORF">MMAD_49440</name>
</gene>
<sequence length="104" mass="9879">MLAAAMMSVLLVVTGGAAVVGSAVIGRHRAQAVADLGALAAANRLASGPGSACDWAAAVASASRATVAGCVVDGLDVVVTVQVGVRLGRWGVGLASASARAGPA</sequence>
<dbReference type="EMBL" id="AP022610">
    <property type="protein sequence ID" value="BBZ30649.1"/>
    <property type="molecule type" value="Genomic_DNA"/>
</dbReference>
<organism evidence="2 3">
    <name type="scientific">Mycolicibacterium madagascariense</name>
    <dbReference type="NCBI Taxonomy" id="212765"/>
    <lineage>
        <taxon>Bacteria</taxon>
        <taxon>Bacillati</taxon>
        <taxon>Actinomycetota</taxon>
        <taxon>Actinomycetes</taxon>
        <taxon>Mycobacteriales</taxon>
        <taxon>Mycobacteriaceae</taxon>
        <taxon>Mycolicibacterium</taxon>
    </lineage>
</organism>
<dbReference type="KEGG" id="mmag:MMAD_49440"/>
<protein>
    <recommendedName>
        <fullName evidence="1">Putative Flp pilus-assembly TadG-like N-terminal domain-containing protein</fullName>
    </recommendedName>
</protein>
<dbReference type="AlphaFoldDB" id="A0A7I7XN59"/>
<dbReference type="Proteomes" id="UP000466517">
    <property type="component" value="Chromosome"/>
</dbReference>